<dbReference type="RefSeq" id="WP_378550274.1">
    <property type="nucleotide sequence ID" value="NZ_JBHSBA010000005.1"/>
</dbReference>
<accession>A0ABV8L6C3</accession>
<organism evidence="1 2">
    <name type="scientific">Nocardia rhizosphaerae</name>
    <dbReference type="NCBI Taxonomy" id="1691571"/>
    <lineage>
        <taxon>Bacteria</taxon>
        <taxon>Bacillati</taxon>
        <taxon>Actinomycetota</taxon>
        <taxon>Actinomycetes</taxon>
        <taxon>Mycobacteriales</taxon>
        <taxon>Nocardiaceae</taxon>
        <taxon>Nocardia</taxon>
    </lineage>
</organism>
<dbReference type="Proteomes" id="UP001595767">
    <property type="component" value="Unassembled WGS sequence"/>
</dbReference>
<protein>
    <submittedName>
        <fullName evidence="1">Phage DNA packaging protein J</fullName>
    </submittedName>
</protein>
<keyword evidence="2" id="KW-1185">Reference proteome</keyword>
<proteinExistence type="predicted"/>
<comment type="caution">
    <text evidence="1">The sequence shown here is derived from an EMBL/GenBank/DDBJ whole genome shotgun (WGS) entry which is preliminary data.</text>
</comment>
<sequence length="66" mass="7218">MLERWRARVAAPRGRRSALETRACGACASSADRRPGRDQPLRGCRSSRSRVRGWVVGALARSGRGP</sequence>
<evidence type="ECO:0000313" key="2">
    <source>
        <dbReference type="Proteomes" id="UP001595767"/>
    </source>
</evidence>
<name>A0ABV8L6C3_9NOCA</name>
<reference evidence="2" key="1">
    <citation type="journal article" date="2019" name="Int. J. Syst. Evol. Microbiol.">
        <title>The Global Catalogue of Microorganisms (GCM) 10K type strain sequencing project: providing services to taxonomists for standard genome sequencing and annotation.</title>
        <authorList>
            <consortium name="The Broad Institute Genomics Platform"/>
            <consortium name="The Broad Institute Genome Sequencing Center for Infectious Disease"/>
            <person name="Wu L."/>
            <person name="Ma J."/>
        </authorList>
    </citation>
    <scope>NUCLEOTIDE SEQUENCE [LARGE SCALE GENOMIC DNA]</scope>
    <source>
        <strain evidence="2">CGMCC 4.7204</strain>
    </source>
</reference>
<evidence type="ECO:0000313" key="1">
    <source>
        <dbReference type="EMBL" id="MFC4125733.1"/>
    </source>
</evidence>
<dbReference type="EMBL" id="JBHSBA010000005">
    <property type="protein sequence ID" value="MFC4125733.1"/>
    <property type="molecule type" value="Genomic_DNA"/>
</dbReference>
<gene>
    <name evidence="1" type="ORF">ACFOW8_12405</name>
</gene>